<gene>
    <name evidence="1" type="ORF">CYNAS_LOCUS6968</name>
</gene>
<keyword evidence="2" id="KW-1185">Reference proteome</keyword>
<proteinExistence type="predicted"/>
<dbReference type="AlphaFoldDB" id="A0AA36GMT2"/>
<protein>
    <submittedName>
        <fullName evidence="1">Uncharacterized protein</fullName>
    </submittedName>
</protein>
<sequence length="69" mass="8011">MPKCLKLQIGTSYEFGVRIKQIKVSHESEKGRNERRMCYGQLEYWQIAPRLESGQESSYFGNFAFSSQG</sequence>
<dbReference type="EMBL" id="CATQJL010000112">
    <property type="protein sequence ID" value="CAJ0594985.1"/>
    <property type="molecule type" value="Genomic_DNA"/>
</dbReference>
<comment type="caution">
    <text evidence="1">The sequence shown here is derived from an EMBL/GenBank/DDBJ whole genome shotgun (WGS) entry which is preliminary data.</text>
</comment>
<reference evidence="1" key="1">
    <citation type="submission" date="2023-07" db="EMBL/GenBank/DDBJ databases">
        <authorList>
            <consortium name="CYATHOMIX"/>
        </authorList>
    </citation>
    <scope>NUCLEOTIDE SEQUENCE</scope>
    <source>
        <strain evidence="1">N/A</strain>
    </source>
</reference>
<dbReference type="Proteomes" id="UP001176961">
    <property type="component" value="Unassembled WGS sequence"/>
</dbReference>
<evidence type="ECO:0000313" key="1">
    <source>
        <dbReference type="EMBL" id="CAJ0594985.1"/>
    </source>
</evidence>
<accession>A0AA36GMT2</accession>
<name>A0AA36GMT2_CYLNA</name>
<organism evidence="1 2">
    <name type="scientific">Cylicocyclus nassatus</name>
    <name type="common">Nematode worm</name>
    <dbReference type="NCBI Taxonomy" id="53992"/>
    <lineage>
        <taxon>Eukaryota</taxon>
        <taxon>Metazoa</taxon>
        <taxon>Ecdysozoa</taxon>
        <taxon>Nematoda</taxon>
        <taxon>Chromadorea</taxon>
        <taxon>Rhabditida</taxon>
        <taxon>Rhabditina</taxon>
        <taxon>Rhabditomorpha</taxon>
        <taxon>Strongyloidea</taxon>
        <taxon>Strongylidae</taxon>
        <taxon>Cylicocyclus</taxon>
    </lineage>
</organism>
<evidence type="ECO:0000313" key="2">
    <source>
        <dbReference type="Proteomes" id="UP001176961"/>
    </source>
</evidence>